<dbReference type="InterPro" id="IPR025158">
    <property type="entry name" value="Mg_chelat-rel_C"/>
</dbReference>
<name>A0ABU3BU18_9BACT</name>
<evidence type="ECO:0000313" key="6">
    <source>
        <dbReference type="Proteomes" id="UP001267426"/>
    </source>
</evidence>
<dbReference type="InterPro" id="IPR001208">
    <property type="entry name" value="MCM_dom"/>
</dbReference>
<dbReference type="SUPFAM" id="SSF54211">
    <property type="entry name" value="Ribosomal protein S5 domain 2-like"/>
    <property type="match status" value="1"/>
</dbReference>
<dbReference type="InterPro" id="IPR000523">
    <property type="entry name" value="Mg_chelatse_chII-like_cat_dom"/>
</dbReference>
<dbReference type="RefSeq" id="WP_311665025.1">
    <property type="nucleotide sequence ID" value="NZ_JAVRHT010000038.1"/>
</dbReference>
<dbReference type="InterPro" id="IPR003593">
    <property type="entry name" value="AAA+_ATPase"/>
</dbReference>
<keyword evidence="6" id="KW-1185">Reference proteome</keyword>
<protein>
    <submittedName>
        <fullName evidence="5">YifB family Mg chelatase-like AAA ATPase</fullName>
    </submittedName>
</protein>
<dbReference type="NCBIfam" id="TIGR00368">
    <property type="entry name" value="YifB family Mg chelatase-like AAA ATPase"/>
    <property type="match status" value="1"/>
</dbReference>
<evidence type="ECO:0000256" key="2">
    <source>
        <dbReference type="ARBA" id="ARBA00022741"/>
    </source>
</evidence>
<dbReference type="Pfam" id="PF13541">
    <property type="entry name" value="ChlI"/>
    <property type="match status" value="1"/>
</dbReference>
<gene>
    <name evidence="5" type="ORF">RM540_13595</name>
</gene>
<dbReference type="SUPFAM" id="SSF52540">
    <property type="entry name" value="P-loop containing nucleoside triphosphate hydrolases"/>
    <property type="match status" value="1"/>
</dbReference>
<dbReference type="EMBL" id="JAVRHT010000038">
    <property type="protein sequence ID" value="MDT0632789.1"/>
    <property type="molecule type" value="Genomic_DNA"/>
</dbReference>
<dbReference type="SMART" id="SM00382">
    <property type="entry name" value="AAA"/>
    <property type="match status" value="1"/>
</dbReference>
<dbReference type="PANTHER" id="PTHR32039:SF7">
    <property type="entry name" value="COMPETENCE PROTEIN COMM"/>
    <property type="match status" value="1"/>
</dbReference>
<dbReference type="Gene3D" id="3.40.50.300">
    <property type="entry name" value="P-loop containing nucleotide triphosphate hydrolases"/>
    <property type="match status" value="1"/>
</dbReference>
<comment type="caution">
    <text evidence="5">The sequence shown here is derived from an EMBL/GenBank/DDBJ whole genome shotgun (WGS) entry which is preliminary data.</text>
</comment>
<dbReference type="InterPro" id="IPR020568">
    <property type="entry name" value="Ribosomal_Su5_D2-typ_SF"/>
</dbReference>
<dbReference type="Gene3D" id="3.30.230.10">
    <property type="match status" value="1"/>
</dbReference>
<dbReference type="Proteomes" id="UP001267426">
    <property type="component" value="Unassembled WGS sequence"/>
</dbReference>
<dbReference type="InterPro" id="IPR014721">
    <property type="entry name" value="Ribsml_uS5_D2-typ_fold_subgr"/>
</dbReference>
<dbReference type="PANTHER" id="PTHR32039">
    <property type="entry name" value="MAGNESIUM-CHELATASE SUBUNIT CHLI"/>
    <property type="match status" value="1"/>
</dbReference>
<dbReference type="InterPro" id="IPR045006">
    <property type="entry name" value="CHLI-like"/>
</dbReference>
<accession>A0ABU3BU18</accession>
<evidence type="ECO:0000313" key="5">
    <source>
        <dbReference type="EMBL" id="MDT0632789.1"/>
    </source>
</evidence>
<dbReference type="PRINTS" id="PR01657">
    <property type="entry name" value="MCMFAMILY"/>
</dbReference>
<keyword evidence="2" id="KW-0547">Nucleotide-binding</keyword>
<evidence type="ECO:0000256" key="1">
    <source>
        <dbReference type="ARBA" id="ARBA00006354"/>
    </source>
</evidence>
<evidence type="ECO:0000256" key="3">
    <source>
        <dbReference type="ARBA" id="ARBA00022840"/>
    </source>
</evidence>
<proteinExistence type="inferred from homology"/>
<feature type="domain" description="AAA+ ATPase" evidence="4">
    <location>
        <begin position="219"/>
        <end position="404"/>
    </location>
</feature>
<dbReference type="Pfam" id="PF01078">
    <property type="entry name" value="Mg_chelatase"/>
    <property type="match status" value="1"/>
</dbReference>
<dbReference type="Pfam" id="PF13335">
    <property type="entry name" value="Mg_chelatase_C"/>
    <property type="match status" value="1"/>
</dbReference>
<evidence type="ECO:0000259" key="4">
    <source>
        <dbReference type="SMART" id="SM00382"/>
    </source>
</evidence>
<dbReference type="InterPro" id="IPR027417">
    <property type="entry name" value="P-loop_NTPase"/>
</dbReference>
<keyword evidence="3" id="KW-0067">ATP-binding</keyword>
<dbReference type="InterPro" id="IPR004482">
    <property type="entry name" value="Mg_chelat-rel"/>
</dbReference>
<organism evidence="5 6">
    <name type="scientific">Rubrivirga litoralis</name>
    <dbReference type="NCBI Taxonomy" id="3075598"/>
    <lineage>
        <taxon>Bacteria</taxon>
        <taxon>Pseudomonadati</taxon>
        <taxon>Rhodothermota</taxon>
        <taxon>Rhodothermia</taxon>
        <taxon>Rhodothermales</taxon>
        <taxon>Rubricoccaceae</taxon>
        <taxon>Rubrivirga</taxon>
    </lineage>
</organism>
<reference evidence="5 6" key="1">
    <citation type="submission" date="2023-09" db="EMBL/GenBank/DDBJ databases">
        <authorList>
            <person name="Rey-Velasco X."/>
        </authorList>
    </citation>
    <scope>NUCLEOTIDE SEQUENCE [LARGE SCALE GENOMIC DNA]</scope>
    <source>
        <strain evidence="5 6">F394</strain>
    </source>
</reference>
<comment type="similarity">
    <text evidence="1">Belongs to the Mg-chelatase subunits D/I family. ComM subfamily.</text>
</comment>
<sequence length="523" mass="54914">MPTSQLSRVWSAAVLGVDALPIEIETHTEPNIPRWTVVGLPDGAVRESRDRVWAALKTSGLPVPRGAVTVNLAPADVRKEGSAYDLPIALGLLAAVTGGAIAQDVLDEVVVVGELGLDGAVRPVRGVLPMAAGARAEGRRGILVPPENAAEAAVVEGLEVYPVATLREAFDFLAERGGVGTPAAPVSLEAATAPPGGLDFADVRGQGLVKRALEVAAAGGHNALMVGPPGSGKTMLARRLPTVLPPLTPTEALETTKILSVGGRLNGAARHGLVAERPFRSPHHTISNAGLCGGGSNPMPGEISLAHNGVLFLDELPEFDRPVLEVLRQPLEEGEVTIARARATVRYPARFMLVASMNPCPCGHAGDPTRACVCAPGQVQRYLAKVSGPLLDRIDLHVEVTPVPFEDLRRREDAEPSAAVRERVVAARARQAARFEADGGARGRYCNAQMTAPEVRRWCRLNAGGAGLLKAALTTLGLSARAHDRILKVSRTVADLAGADDVQAEHVAEAVQYRSLDRAGWGQ</sequence>